<evidence type="ECO:0000256" key="1">
    <source>
        <dbReference type="ARBA" id="ARBA00005820"/>
    </source>
</evidence>
<name>A0ABV5VV28_9BACL</name>
<dbReference type="SMART" id="SM01043">
    <property type="entry name" value="BTAD"/>
    <property type="match status" value="1"/>
</dbReference>
<dbReference type="Pfam" id="PF03704">
    <property type="entry name" value="BTAD"/>
    <property type="match status" value="1"/>
</dbReference>
<dbReference type="InterPro" id="IPR001867">
    <property type="entry name" value="OmpR/PhoB-type_DNA-bd"/>
</dbReference>
<dbReference type="Gene3D" id="3.40.50.2300">
    <property type="match status" value="1"/>
</dbReference>
<dbReference type="PANTHER" id="PTHR35807">
    <property type="entry name" value="TRANSCRIPTIONAL REGULATOR REDD-RELATED"/>
    <property type="match status" value="1"/>
</dbReference>
<evidence type="ECO:0000256" key="4">
    <source>
        <dbReference type="ARBA" id="ARBA00023125"/>
    </source>
</evidence>
<dbReference type="Gene3D" id="1.25.40.10">
    <property type="entry name" value="Tetratricopeptide repeat domain"/>
    <property type="match status" value="1"/>
</dbReference>
<keyword evidence="6" id="KW-0597">Phosphoprotein</keyword>
<dbReference type="SMART" id="SM00862">
    <property type="entry name" value="Trans_reg_C"/>
    <property type="match status" value="1"/>
</dbReference>
<comment type="similarity">
    <text evidence="1">Belongs to the AfsR/DnrI/RedD regulatory family.</text>
</comment>
<organism evidence="9 10">
    <name type="scientific">Paenibacillus hodogayensis</name>
    <dbReference type="NCBI Taxonomy" id="279208"/>
    <lineage>
        <taxon>Bacteria</taxon>
        <taxon>Bacillati</taxon>
        <taxon>Bacillota</taxon>
        <taxon>Bacilli</taxon>
        <taxon>Bacillales</taxon>
        <taxon>Paenibacillaceae</taxon>
        <taxon>Paenibacillus</taxon>
    </lineage>
</organism>
<dbReference type="InterPro" id="IPR011990">
    <property type="entry name" value="TPR-like_helical_dom_sf"/>
</dbReference>
<dbReference type="RefSeq" id="WP_344910859.1">
    <property type="nucleotide sequence ID" value="NZ_BAAAYO010000010.1"/>
</dbReference>
<proteinExistence type="inferred from homology"/>
<dbReference type="PANTHER" id="PTHR35807:SF2">
    <property type="entry name" value="TRANSCRIPTIONAL ACTIVATOR DOMAIN"/>
    <property type="match status" value="1"/>
</dbReference>
<dbReference type="InterPro" id="IPR005158">
    <property type="entry name" value="BTAD"/>
</dbReference>
<feature type="region of interest" description="Disordered" evidence="7">
    <location>
        <begin position="121"/>
        <end position="149"/>
    </location>
</feature>
<evidence type="ECO:0000256" key="3">
    <source>
        <dbReference type="ARBA" id="ARBA00023015"/>
    </source>
</evidence>
<sequence length="425" mass="48572">MRAILVDDERLALKQLKHILEQHAGDVEIVGMFSDPTEVMSAVKELEPDIAFLDIHMPALNGLQLGERLQESMPSVELIFVTGYDQYAVHAFELYALDYIMKPVQPDRLIKTVQRIRTRTERRINLTGQNERQPSSPGPAVLKPPATEEGSGTLVLSATETATEAAIIASSDRPDASGLPLICCFSQLRYRLPGSDPQPFKWRTSKAQELFAYLLHHRDRMIDRDTLIDLLWPDFELARAAQQLYTTVYHVRQTLKSSGFGMISITSGNLEAGYRLVTGGVRIDSEEWEQRVKGLSVPDSERIGEHEQVLEQYEGNYFADFEYLWAEHERERLRRLWLHHAKTLSAFHVEQGHRSASFRLYRRIQQLFPYEEDSYFGLMKLHASAGDTAGVEEQYWLLTSKIGQELESALSETITDWYAAWRAGQ</sequence>
<dbReference type="EMBL" id="JBHMAG010000009">
    <property type="protein sequence ID" value="MFB9752118.1"/>
    <property type="molecule type" value="Genomic_DNA"/>
</dbReference>
<keyword evidence="4" id="KW-0238">DNA-binding</keyword>
<gene>
    <name evidence="9" type="ORF">ACFFNY_11175</name>
</gene>
<feature type="modified residue" description="4-aspartylphosphate" evidence="6">
    <location>
        <position position="54"/>
    </location>
</feature>
<dbReference type="InterPro" id="IPR051677">
    <property type="entry name" value="AfsR-DnrI-RedD_regulator"/>
</dbReference>
<reference evidence="9 10" key="1">
    <citation type="submission" date="2024-09" db="EMBL/GenBank/DDBJ databases">
        <authorList>
            <person name="Sun Q."/>
            <person name="Mori K."/>
        </authorList>
    </citation>
    <scope>NUCLEOTIDE SEQUENCE [LARGE SCALE GENOMIC DNA]</scope>
    <source>
        <strain evidence="9 10">JCM 12520</strain>
    </source>
</reference>
<dbReference type="SUPFAM" id="SSF46894">
    <property type="entry name" value="C-terminal effector domain of the bipartite response regulators"/>
    <property type="match status" value="1"/>
</dbReference>
<dbReference type="InterPro" id="IPR011006">
    <property type="entry name" value="CheY-like_superfamily"/>
</dbReference>
<dbReference type="InterPro" id="IPR016032">
    <property type="entry name" value="Sig_transdc_resp-reg_C-effctor"/>
</dbReference>
<dbReference type="PROSITE" id="PS50110">
    <property type="entry name" value="RESPONSE_REGULATORY"/>
    <property type="match status" value="1"/>
</dbReference>
<keyword evidence="2" id="KW-0902">Two-component regulatory system</keyword>
<keyword evidence="10" id="KW-1185">Reference proteome</keyword>
<evidence type="ECO:0000313" key="9">
    <source>
        <dbReference type="EMBL" id="MFB9752118.1"/>
    </source>
</evidence>
<dbReference type="Gene3D" id="1.10.10.10">
    <property type="entry name" value="Winged helix-like DNA-binding domain superfamily/Winged helix DNA-binding domain"/>
    <property type="match status" value="1"/>
</dbReference>
<protein>
    <submittedName>
        <fullName evidence="9">Response regulator</fullName>
    </submittedName>
</protein>
<dbReference type="Pfam" id="PF00072">
    <property type="entry name" value="Response_reg"/>
    <property type="match status" value="1"/>
</dbReference>
<evidence type="ECO:0000256" key="2">
    <source>
        <dbReference type="ARBA" id="ARBA00023012"/>
    </source>
</evidence>
<dbReference type="Proteomes" id="UP001589619">
    <property type="component" value="Unassembled WGS sequence"/>
</dbReference>
<evidence type="ECO:0000313" key="10">
    <source>
        <dbReference type="Proteomes" id="UP001589619"/>
    </source>
</evidence>
<feature type="domain" description="Response regulatory" evidence="8">
    <location>
        <begin position="2"/>
        <end position="117"/>
    </location>
</feature>
<dbReference type="InterPro" id="IPR001789">
    <property type="entry name" value="Sig_transdc_resp-reg_receiver"/>
</dbReference>
<accession>A0ABV5VV28</accession>
<comment type="caution">
    <text evidence="9">The sequence shown here is derived from an EMBL/GenBank/DDBJ whole genome shotgun (WGS) entry which is preliminary data.</text>
</comment>
<dbReference type="SUPFAM" id="SSF48452">
    <property type="entry name" value="TPR-like"/>
    <property type="match status" value="1"/>
</dbReference>
<evidence type="ECO:0000256" key="6">
    <source>
        <dbReference type="PROSITE-ProRule" id="PRU00169"/>
    </source>
</evidence>
<dbReference type="SMART" id="SM00448">
    <property type="entry name" value="REC"/>
    <property type="match status" value="1"/>
</dbReference>
<keyword evidence="3" id="KW-0805">Transcription regulation</keyword>
<dbReference type="InterPro" id="IPR036388">
    <property type="entry name" value="WH-like_DNA-bd_sf"/>
</dbReference>
<dbReference type="SUPFAM" id="SSF52172">
    <property type="entry name" value="CheY-like"/>
    <property type="match status" value="1"/>
</dbReference>
<keyword evidence="5" id="KW-0804">Transcription</keyword>
<evidence type="ECO:0000256" key="5">
    <source>
        <dbReference type="ARBA" id="ARBA00023163"/>
    </source>
</evidence>
<evidence type="ECO:0000259" key="8">
    <source>
        <dbReference type="PROSITE" id="PS50110"/>
    </source>
</evidence>
<feature type="compositionally biased region" description="Polar residues" evidence="7">
    <location>
        <begin position="126"/>
        <end position="135"/>
    </location>
</feature>
<evidence type="ECO:0000256" key="7">
    <source>
        <dbReference type="SAM" id="MobiDB-lite"/>
    </source>
</evidence>